<keyword evidence="2 4" id="KW-0067">ATP-binding</keyword>
<dbReference type="Pfam" id="PF00005">
    <property type="entry name" value="ABC_tran"/>
    <property type="match status" value="1"/>
</dbReference>
<keyword evidence="1" id="KW-0547">Nucleotide-binding</keyword>
<name>A0AAX4KZD6_9CREN</name>
<dbReference type="Gene3D" id="3.40.50.300">
    <property type="entry name" value="P-loop containing nucleotide triphosphate hydrolases"/>
    <property type="match status" value="1"/>
</dbReference>
<dbReference type="InterPro" id="IPR017871">
    <property type="entry name" value="ABC_transporter-like_CS"/>
</dbReference>
<evidence type="ECO:0000259" key="3">
    <source>
        <dbReference type="PROSITE" id="PS50893"/>
    </source>
</evidence>
<dbReference type="GO" id="GO:0016887">
    <property type="term" value="F:ATP hydrolysis activity"/>
    <property type="evidence" value="ECO:0007669"/>
    <property type="project" value="InterPro"/>
</dbReference>
<organism evidence="4 5">
    <name type="scientific">Sulfolobus tengchongensis</name>
    <dbReference type="NCBI Taxonomy" id="207809"/>
    <lineage>
        <taxon>Archaea</taxon>
        <taxon>Thermoproteota</taxon>
        <taxon>Thermoprotei</taxon>
        <taxon>Sulfolobales</taxon>
        <taxon>Sulfolobaceae</taxon>
        <taxon>Sulfolobus</taxon>
    </lineage>
</organism>
<dbReference type="PROSITE" id="PS50893">
    <property type="entry name" value="ABC_TRANSPORTER_2"/>
    <property type="match status" value="1"/>
</dbReference>
<reference evidence="4 5" key="1">
    <citation type="submission" date="2024-02" db="EMBL/GenBank/DDBJ databases">
        <title>STSV induces naive adaptation in Sulfolobus.</title>
        <authorList>
            <person name="Xiang X."/>
            <person name="Song M."/>
        </authorList>
    </citation>
    <scope>NUCLEOTIDE SEQUENCE [LARGE SCALE GENOMIC DNA]</scope>
    <source>
        <strain evidence="4 5">RT2</strain>
    </source>
</reference>
<evidence type="ECO:0000256" key="2">
    <source>
        <dbReference type="ARBA" id="ARBA00022840"/>
    </source>
</evidence>
<accession>A0AAX4KZD6</accession>
<dbReference type="GO" id="GO:0005524">
    <property type="term" value="F:ATP binding"/>
    <property type="evidence" value="ECO:0007669"/>
    <property type="project" value="UniProtKB-KW"/>
</dbReference>
<protein>
    <submittedName>
        <fullName evidence="4">ABC transporter ATP-binding protein</fullName>
    </submittedName>
</protein>
<proteinExistence type="predicted"/>
<dbReference type="PROSITE" id="PS00211">
    <property type="entry name" value="ABC_TRANSPORTER_1"/>
    <property type="match status" value="1"/>
</dbReference>
<dbReference type="AlphaFoldDB" id="A0AAX4KZD6"/>
<dbReference type="RefSeq" id="WP_338600743.1">
    <property type="nucleotide sequence ID" value="NZ_CP146016.1"/>
</dbReference>
<evidence type="ECO:0000256" key="1">
    <source>
        <dbReference type="ARBA" id="ARBA00022741"/>
    </source>
</evidence>
<dbReference type="PANTHER" id="PTHR43850">
    <property type="entry name" value="ABC TRANSPORTER ATP-BINDING PROTEIN MA_4021-RELATED"/>
    <property type="match status" value="1"/>
</dbReference>
<dbReference type="InterPro" id="IPR003439">
    <property type="entry name" value="ABC_transporter-like_ATP-bd"/>
</dbReference>
<gene>
    <name evidence="4" type="ORF">V6M85_12570</name>
</gene>
<sequence>MLIVKSISVNIGNKNILSNISFSASKGINVILGPNGSGKTTLLKAIIGMMKYKGEIIINGSVSFVPAEFFSPKMKVIDVIMSGRKRANYYYFIKELNLIEFLDRDFSTLSSGEKKLVLISKALAEGENVIMDEPLSNLDIKNRFNIMRILRKFDKTFLITSHELEVLRYADKVIIINKGQLKYDGSISDLSEDVLYDAYGIKFKKIKIDDEVFFKPEVSL</sequence>
<dbReference type="Proteomes" id="UP001432202">
    <property type="component" value="Chromosome"/>
</dbReference>
<dbReference type="PANTHER" id="PTHR43850:SF2">
    <property type="entry name" value="ABC TRANSPORTER ATP-BINDING PROTEIN MA_4021-RELATED"/>
    <property type="match status" value="1"/>
</dbReference>
<dbReference type="SMART" id="SM00382">
    <property type="entry name" value="AAA"/>
    <property type="match status" value="1"/>
</dbReference>
<evidence type="ECO:0000313" key="4">
    <source>
        <dbReference type="EMBL" id="WWQ60260.1"/>
    </source>
</evidence>
<dbReference type="InterPro" id="IPR027417">
    <property type="entry name" value="P-loop_NTPase"/>
</dbReference>
<evidence type="ECO:0000313" key="5">
    <source>
        <dbReference type="Proteomes" id="UP001432202"/>
    </source>
</evidence>
<dbReference type="InterPro" id="IPR003593">
    <property type="entry name" value="AAA+_ATPase"/>
</dbReference>
<dbReference type="GeneID" id="89337617"/>
<dbReference type="SUPFAM" id="SSF52540">
    <property type="entry name" value="P-loop containing nucleoside triphosphate hydrolases"/>
    <property type="match status" value="1"/>
</dbReference>
<feature type="domain" description="ABC transporter" evidence="3">
    <location>
        <begin position="2"/>
        <end position="203"/>
    </location>
</feature>
<keyword evidence="5" id="KW-1185">Reference proteome</keyword>
<dbReference type="EMBL" id="CP146016">
    <property type="protein sequence ID" value="WWQ60260.1"/>
    <property type="molecule type" value="Genomic_DNA"/>
</dbReference>